<dbReference type="Proteomes" id="UP000585474">
    <property type="component" value="Unassembled WGS sequence"/>
</dbReference>
<evidence type="ECO:0000256" key="1">
    <source>
        <dbReference type="ARBA" id="ARBA00023015"/>
    </source>
</evidence>
<accession>A0A7J0HB48</accession>
<feature type="region of interest" description="Disordered" evidence="5">
    <location>
        <begin position="153"/>
        <end position="174"/>
    </location>
</feature>
<name>A0A7J0HB48_9ERIC</name>
<dbReference type="Gene3D" id="2.170.150.80">
    <property type="entry name" value="NAC domain"/>
    <property type="match status" value="1"/>
</dbReference>
<dbReference type="PANTHER" id="PTHR31719:SF43">
    <property type="entry name" value="NAC TRANSCRIPTION FACTOR 56"/>
    <property type="match status" value="1"/>
</dbReference>
<dbReference type="SUPFAM" id="SSF101941">
    <property type="entry name" value="NAC domain"/>
    <property type="match status" value="1"/>
</dbReference>
<feature type="domain" description="NAC" evidence="6">
    <location>
        <begin position="5"/>
        <end position="150"/>
    </location>
</feature>
<evidence type="ECO:0000256" key="3">
    <source>
        <dbReference type="ARBA" id="ARBA00023163"/>
    </source>
</evidence>
<keyword evidence="2" id="KW-0238">DNA-binding</keyword>
<sequence>MAKTIPAGFKFRPTDQQLIHDYLFNKIDGKELPFEGIILERDVYDEQVLSEIFQSWNQSGDNRSYYFTRLKKKAANYCRTVGNGTWRSQYSRVINDGESNTIGIKRSLEYMNIGSVQHKKWIMMEFSLAGVSLEQPRSSKDYVICMLKKSRGGKHGKEETTQSNRNGDEALTNMPSGCFNNKRIKLTATQNQQNQKMENDTSAMLPSGNSSYAVIKSAPIVGEQVGLIHGEAGVETLEQIMRDLLAPEPSMENVANVVAADKLATLLPSGHYAVPDSILPFDSMPPLMQAKPVPIVDEEGDYALGENEVRMQPSIADQSLHYSNDEFAVLNHLWSLASAPEVTAAENDVGNLVQPSIADQSLLSSNPEYAVLDYICSLASTPEFTEAESDVEILEQPCMPAPESLPADSPGHAVLNSIISLATPAPMVEPSIVQDTFLNKYPEVTAAKIDFGVLEQTASTVEPTAKIDNRIWVESFAEDLLSVQHDLPLEKNDQEHGELLEFPNPTYDWLFR</sequence>
<evidence type="ECO:0000259" key="6">
    <source>
        <dbReference type="PROSITE" id="PS51005"/>
    </source>
</evidence>
<dbReference type="PROSITE" id="PS51005">
    <property type="entry name" value="NAC"/>
    <property type="match status" value="1"/>
</dbReference>
<evidence type="ECO:0000313" key="8">
    <source>
        <dbReference type="Proteomes" id="UP000585474"/>
    </source>
</evidence>
<keyword evidence="3" id="KW-0804">Transcription</keyword>
<protein>
    <recommendedName>
        <fullName evidence="6">NAC domain-containing protein</fullName>
    </recommendedName>
</protein>
<evidence type="ECO:0000256" key="2">
    <source>
        <dbReference type="ARBA" id="ARBA00023125"/>
    </source>
</evidence>
<dbReference type="EMBL" id="BJWL01000028">
    <property type="protein sequence ID" value="GFZ20306.1"/>
    <property type="molecule type" value="Genomic_DNA"/>
</dbReference>
<comment type="caution">
    <text evidence="7">The sequence shown here is derived from an EMBL/GenBank/DDBJ whole genome shotgun (WGS) entry which is preliminary data.</text>
</comment>
<dbReference type="InterPro" id="IPR003441">
    <property type="entry name" value="NAC-dom"/>
</dbReference>
<evidence type="ECO:0000256" key="4">
    <source>
        <dbReference type="ARBA" id="ARBA00023242"/>
    </source>
</evidence>
<dbReference type="OrthoDB" id="764245at2759"/>
<dbReference type="GO" id="GO:0006355">
    <property type="term" value="P:regulation of DNA-templated transcription"/>
    <property type="evidence" value="ECO:0007669"/>
    <property type="project" value="InterPro"/>
</dbReference>
<evidence type="ECO:0000313" key="7">
    <source>
        <dbReference type="EMBL" id="GFZ20306.1"/>
    </source>
</evidence>
<organism evidence="7 8">
    <name type="scientific">Actinidia rufa</name>
    <dbReference type="NCBI Taxonomy" id="165716"/>
    <lineage>
        <taxon>Eukaryota</taxon>
        <taxon>Viridiplantae</taxon>
        <taxon>Streptophyta</taxon>
        <taxon>Embryophyta</taxon>
        <taxon>Tracheophyta</taxon>
        <taxon>Spermatophyta</taxon>
        <taxon>Magnoliopsida</taxon>
        <taxon>eudicotyledons</taxon>
        <taxon>Gunneridae</taxon>
        <taxon>Pentapetalae</taxon>
        <taxon>asterids</taxon>
        <taxon>Ericales</taxon>
        <taxon>Actinidiaceae</taxon>
        <taxon>Actinidia</taxon>
    </lineage>
</organism>
<evidence type="ECO:0000256" key="5">
    <source>
        <dbReference type="SAM" id="MobiDB-lite"/>
    </source>
</evidence>
<dbReference type="InterPro" id="IPR036093">
    <property type="entry name" value="NAC_dom_sf"/>
</dbReference>
<dbReference type="GO" id="GO:0003677">
    <property type="term" value="F:DNA binding"/>
    <property type="evidence" value="ECO:0007669"/>
    <property type="project" value="UniProtKB-KW"/>
</dbReference>
<keyword evidence="1" id="KW-0805">Transcription regulation</keyword>
<keyword evidence="4" id="KW-0539">Nucleus</keyword>
<gene>
    <name evidence="7" type="ORF">Acr_28g0010110</name>
</gene>
<dbReference type="Pfam" id="PF02365">
    <property type="entry name" value="NAM"/>
    <property type="match status" value="1"/>
</dbReference>
<proteinExistence type="predicted"/>
<dbReference type="AlphaFoldDB" id="A0A7J0HB48"/>
<reference evidence="7 8" key="1">
    <citation type="submission" date="2019-07" db="EMBL/GenBank/DDBJ databases">
        <title>De Novo Assembly of kiwifruit Actinidia rufa.</title>
        <authorList>
            <person name="Sugita-Konishi S."/>
            <person name="Sato K."/>
            <person name="Mori E."/>
            <person name="Abe Y."/>
            <person name="Kisaki G."/>
            <person name="Hamano K."/>
            <person name="Suezawa K."/>
            <person name="Otani M."/>
            <person name="Fukuda T."/>
            <person name="Manabe T."/>
            <person name="Gomi K."/>
            <person name="Tabuchi M."/>
            <person name="Akimitsu K."/>
            <person name="Kataoka I."/>
        </authorList>
    </citation>
    <scope>NUCLEOTIDE SEQUENCE [LARGE SCALE GENOMIC DNA]</scope>
    <source>
        <strain evidence="8">cv. Fuchu</strain>
    </source>
</reference>
<dbReference type="PANTHER" id="PTHR31719">
    <property type="entry name" value="NAC TRANSCRIPTION FACTOR 56"/>
    <property type="match status" value="1"/>
</dbReference>
<keyword evidence="8" id="KW-1185">Reference proteome</keyword>